<name>A0A1Y0SXE0_9CAUD</name>
<dbReference type="EMBL" id="MF063068">
    <property type="protein sequence ID" value="ARV77274.1"/>
    <property type="molecule type" value="Genomic_DNA"/>
</dbReference>
<dbReference type="Proteomes" id="UP000224829">
    <property type="component" value="Segment"/>
</dbReference>
<dbReference type="InterPro" id="IPR043472">
    <property type="entry name" value="Macro_dom-like"/>
</dbReference>
<gene>
    <name evidence="1" type="ORF">NOXIFER_105</name>
</gene>
<sequence>MQLLPHCDLFETPGDCRVITVNCLGAMGLGIAETFRDRYKKQYWEYKRRCKQGQVWLGVPELIQTDDGLRWLLFPTKHNWRESSQYSWIQWGLQYLIENIGEPDYVQHDWTLVFPPLGCGHGNLDFQHIARLMDMFDGHVPNDIILIAPQEYEICVL</sequence>
<protein>
    <submittedName>
        <fullName evidence="1">Uncharacterized protein</fullName>
    </submittedName>
</protein>
<dbReference type="GO" id="GO:0140291">
    <property type="term" value="P:peptidyl-glutamate ADP-deribosylation"/>
    <property type="evidence" value="ECO:0007669"/>
    <property type="project" value="TreeGrafter"/>
</dbReference>
<dbReference type="PANTHER" id="PTHR12521">
    <property type="entry name" value="PROTEIN C6ORF130"/>
    <property type="match status" value="1"/>
</dbReference>
<dbReference type="Gene3D" id="3.40.220.10">
    <property type="entry name" value="Leucine Aminopeptidase, subunit E, domain 1"/>
    <property type="match status" value="1"/>
</dbReference>
<organism evidence="1 2">
    <name type="scientific">Pseudomonas phage Noxifer</name>
    <dbReference type="NCBI Taxonomy" id="2006684"/>
    <lineage>
        <taxon>Viruses</taxon>
        <taxon>Duplodnaviria</taxon>
        <taxon>Heunggongvirae</taxon>
        <taxon>Uroviricota</taxon>
        <taxon>Caudoviricetes</taxon>
        <taxon>Chimalliviridae</taxon>
        <taxon>Noxifervirus</taxon>
        <taxon>Noxifervirus noxifer</taxon>
    </lineage>
</organism>
<keyword evidence="2" id="KW-1185">Reference proteome</keyword>
<dbReference type="SUPFAM" id="SSF52949">
    <property type="entry name" value="Macro domain-like"/>
    <property type="match status" value="1"/>
</dbReference>
<reference evidence="1 2" key="1">
    <citation type="submission" date="2017-05" db="EMBL/GenBank/DDBJ databases">
        <authorList>
            <person name="Song R."/>
            <person name="Chenine A.L."/>
            <person name="Ruprecht R.M."/>
        </authorList>
    </citation>
    <scope>NUCLEOTIDE SEQUENCE [LARGE SCALE GENOMIC DNA]</scope>
</reference>
<dbReference type="InterPro" id="IPR050892">
    <property type="entry name" value="ADP-ribose_metab_enzymes"/>
</dbReference>
<evidence type="ECO:0000313" key="2">
    <source>
        <dbReference type="Proteomes" id="UP000224829"/>
    </source>
</evidence>
<evidence type="ECO:0000313" key="1">
    <source>
        <dbReference type="EMBL" id="ARV77274.1"/>
    </source>
</evidence>
<dbReference type="OrthoDB" id="23979at10239"/>
<dbReference type="PANTHER" id="PTHR12521:SF0">
    <property type="entry name" value="ADP-RIBOSE GLYCOHYDROLASE OARD1"/>
    <property type="match status" value="1"/>
</dbReference>
<accession>A0A1Y0SXE0</accession>
<proteinExistence type="predicted"/>